<evidence type="ECO:0000313" key="3">
    <source>
        <dbReference type="EMBL" id="GES77960.1"/>
    </source>
</evidence>
<reference evidence="3" key="2">
    <citation type="submission" date="2019-10" db="EMBL/GenBank/DDBJ databases">
        <title>Conservation and host-specific expression of non-tandemly repeated heterogenous ribosome RNA gene in arbuscular mycorrhizal fungi.</title>
        <authorList>
            <person name="Maeda T."/>
            <person name="Kobayashi Y."/>
            <person name="Nakagawa T."/>
            <person name="Ezawa T."/>
            <person name="Yamaguchi K."/>
            <person name="Bino T."/>
            <person name="Nishimoto Y."/>
            <person name="Shigenobu S."/>
            <person name="Kawaguchi M."/>
        </authorList>
    </citation>
    <scope>NUCLEOTIDE SEQUENCE</scope>
    <source>
        <strain evidence="3">HR1</strain>
    </source>
</reference>
<protein>
    <submittedName>
        <fullName evidence="2">Uncharacterized protein</fullName>
    </submittedName>
</protein>
<keyword evidence="1" id="KW-0175">Coiled coil</keyword>
<organism evidence="2 4">
    <name type="scientific">Rhizophagus clarus</name>
    <dbReference type="NCBI Taxonomy" id="94130"/>
    <lineage>
        <taxon>Eukaryota</taxon>
        <taxon>Fungi</taxon>
        <taxon>Fungi incertae sedis</taxon>
        <taxon>Mucoromycota</taxon>
        <taxon>Glomeromycotina</taxon>
        <taxon>Glomeromycetes</taxon>
        <taxon>Glomerales</taxon>
        <taxon>Glomeraceae</taxon>
        <taxon>Rhizophagus</taxon>
    </lineage>
</organism>
<gene>
    <name evidence="3" type="ORF">RCL2_000528700</name>
    <name evidence="2" type="ORF">RclHR1_30980003</name>
</gene>
<dbReference type="OrthoDB" id="2418973at2759"/>
<dbReference type="Proteomes" id="UP000615446">
    <property type="component" value="Unassembled WGS sequence"/>
</dbReference>
<evidence type="ECO:0000256" key="1">
    <source>
        <dbReference type="SAM" id="Coils"/>
    </source>
</evidence>
<sequence>MEFPPSESILQDYESSLEALQKEKRKIKKNIHKKFLQASEDVGSSVQIDDNKSLKDLENDYHKIYLSKIHLSEKLMFTNQIYRLLFEFNDKQKSDEFKSFVEKYEEETWIKDMQNLDREFLNTPYVIQKMSTMYENDENNEPNKILTKWYWQLKEYLRHVPSKKNLTSLELLLIDVVAYDITYNCNKQNQPMLKFSTRHSGHILQICVTSEPINARFKINFDLPLIKAIEKFYELLPGINFPNFIKYIIWNEMDELFDYE</sequence>
<evidence type="ECO:0000313" key="4">
    <source>
        <dbReference type="Proteomes" id="UP000247702"/>
    </source>
</evidence>
<dbReference type="EMBL" id="BEXD01002333">
    <property type="protein sequence ID" value="GBB97871.1"/>
    <property type="molecule type" value="Genomic_DNA"/>
</dbReference>
<comment type="caution">
    <text evidence="2">The sequence shown here is derived from an EMBL/GenBank/DDBJ whole genome shotgun (WGS) entry which is preliminary data.</text>
</comment>
<accession>A0A2Z6RMJ7</accession>
<dbReference type="Proteomes" id="UP000247702">
    <property type="component" value="Unassembled WGS sequence"/>
</dbReference>
<feature type="coiled-coil region" evidence="1">
    <location>
        <begin position="10"/>
        <end position="37"/>
    </location>
</feature>
<keyword evidence="4" id="KW-1185">Reference proteome</keyword>
<proteinExistence type="predicted"/>
<dbReference type="AlphaFoldDB" id="A0A2Z6RMJ7"/>
<dbReference type="EMBL" id="BLAL01000034">
    <property type="protein sequence ID" value="GES77960.1"/>
    <property type="molecule type" value="Genomic_DNA"/>
</dbReference>
<name>A0A2Z6RMJ7_9GLOM</name>
<reference evidence="2 4" key="1">
    <citation type="submission" date="2017-11" db="EMBL/GenBank/DDBJ databases">
        <title>The genome of Rhizophagus clarus HR1 reveals common genetic basis of auxotrophy among arbuscular mycorrhizal fungi.</title>
        <authorList>
            <person name="Kobayashi Y."/>
        </authorList>
    </citation>
    <scope>NUCLEOTIDE SEQUENCE [LARGE SCALE GENOMIC DNA]</scope>
    <source>
        <strain evidence="2 4">HR1</strain>
    </source>
</reference>
<evidence type="ECO:0000313" key="2">
    <source>
        <dbReference type="EMBL" id="GBB97871.1"/>
    </source>
</evidence>